<dbReference type="InterPro" id="IPR011257">
    <property type="entry name" value="DNA_glycosylase"/>
</dbReference>
<dbReference type="InterPro" id="IPR045138">
    <property type="entry name" value="MeCP2/MBD4"/>
</dbReference>
<proteinExistence type="predicted"/>
<reference evidence="5" key="1">
    <citation type="submission" date="2025-08" db="UniProtKB">
        <authorList>
            <consortium name="RefSeq"/>
        </authorList>
    </citation>
    <scope>IDENTIFICATION</scope>
</reference>
<gene>
    <name evidence="5" type="primary">LOC100205338</name>
</gene>
<evidence type="ECO:0000259" key="3">
    <source>
        <dbReference type="Pfam" id="PF00730"/>
    </source>
</evidence>
<organism evidence="4 5">
    <name type="scientific">Hydra vulgaris</name>
    <name type="common">Hydra</name>
    <name type="synonym">Hydra attenuata</name>
    <dbReference type="NCBI Taxonomy" id="6087"/>
    <lineage>
        <taxon>Eukaryota</taxon>
        <taxon>Metazoa</taxon>
        <taxon>Cnidaria</taxon>
        <taxon>Hydrozoa</taxon>
        <taxon>Hydroidolina</taxon>
        <taxon>Anthoathecata</taxon>
        <taxon>Aplanulata</taxon>
        <taxon>Hydridae</taxon>
        <taxon>Hydra</taxon>
    </lineage>
</organism>
<keyword evidence="4" id="KW-1185">Reference proteome</keyword>
<comment type="subcellular location">
    <subcellularLocation>
        <location evidence="1">Nucleus</location>
    </subcellularLocation>
</comment>
<evidence type="ECO:0000313" key="4">
    <source>
        <dbReference type="Proteomes" id="UP001652625"/>
    </source>
</evidence>
<dbReference type="InterPro" id="IPR003265">
    <property type="entry name" value="HhH-GPD_domain"/>
</dbReference>
<dbReference type="Gene3D" id="1.10.340.30">
    <property type="entry name" value="Hypothetical protein, domain 2"/>
    <property type="match status" value="1"/>
</dbReference>
<dbReference type="RefSeq" id="XP_065676411.1">
    <property type="nucleotide sequence ID" value="XM_065820339.1"/>
</dbReference>
<dbReference type="Pfam" id="PF00730">
    <property type="entry name" value="HhH-GPD"/>
    <property type="match status" value="1"/>
</dbReference>
<dbReference type="PANTHER" id="PTHR15074:SF0">
    <property type="entry name" value="METHYL-CPG-BINDING DOMAIN PROTEIN 4-LIKE PROTEIN"/>
    <property type="match status" value="1"/>
</dbReference>
<dbReference type="SUPFAM" id="SSF48150">
    <property type="entry name" value="DNA-glycosylase"/>
    <property type="match status" value="1"/>
</dbReference>
<evidence type="ECO:0000256" key="1">
    <source>
        <dbReference type="ARBA" id="ARBA00004123"/>
    </source>
</evidence>
<evidence type="ECO:0000313" key="5">
    <source>
        <dbReference type="RefSeq" id="XP_065676411.1"/>
    </source>
</evidence>
<accession>A0ABM4DPA1</accession>
<sequence>MQQEAVNDCTSKHSAVNYWIKLRCMRTNNVFFVAPDGSKFSSTNDIAKFVAVMFGLYSEIETFLLKLQELSISKEIFDEDLSDLQAAIKNHYANLFTKEKSFLTMLSDNFTSIKNLSGEEQTLKKVEVQTVEKGIIEKDRVQTFNHEVFRHAKSCPNNDILTSKRFPILKNVKNENCKTQTENEVSKTDNDGGSLSLTCADRINKSVKDFDGLIKNNESSANTSAGERVYTKNALSQFAVQPFNNFNIKNPQKSKQRPIRMSPYFKKLHPSKVNTGLRGVHNTVRYIPTSSPFNLIQERLYMKPWQLLIATIFLNKTSATVALPLFWQFVSRFPTPNDVNEKNFEEISALMKPLGLNYRRAKNIIQFSFEYLHKDWKYPRELYGIGKYGDDSYRMFCLGQFDNVHPTDNKLNLYKVWLKEHISKILT</sequence>
<dbReference type="GeneID" id="100205338"/>
<keyword evidence="2" id="KW-0539">Nucleus</keyword>
<protein>
    <submittedName>
        <fullName evidence="5">Uncharacterized protein LOC100205338 isoform X1</fullName>
    </submittedName>
</protein>
<dbReference type="Proteomes" id="UP001652625">
    <property type="component" value="Chromosome 15"/>
</dbReference>
<name>A0ABM4DPA1_HYDVU</name>
<evidence type="ECO:0000256" key="2">
    <source>
        <dbReference type="ARBA" id="ARBA00023242"/>
    </source>
</evidence>
<feature type="domain" description="HhH-GPD" evidence="3">
    <location>
        <begin position="309"/>
        <end position="372"/>
    </location>
</feature>
<dbReference type="PANTHER" id="PTHR15074">
    <property type="entry name" value="METHYL-CPG-BINDING PROTEIN"/>
    <property type="match status" value="1"/>
</dbReference>